<dbReference type="Proteomes" id="UP000886101">
    <property type="component" value="Unassembled WGS sequence"/>
</dbReference>
<protein>
    <submittedName>
        <fullName evidence="2">J domain-containing protein</fullName>
    </submittedName>
</protein>
<dbReference type="InterPro" id="IPR050817">
    <property type="entry name" value="DjlA_DnaK_co-chaperone"/>
</dbReference>
<evidence type="ECO:0000313" key="2">
    <source>
        <dbReference type="EMBL" id="HHI97401.1"/>
    </source>
</evidence>
<dbReference type="SMART" id="SM00271">
    <property type="entry name" value="DnaJ"/>
    <property type="match status" value="1"/>
</dbReference>
<feature type="domain" description="J" evidence="1">
    <location>
        <begin position="11"/>
        <end position="64"/>
    </location>
</feature>
<comment type="caution">
    <text evidence="2">The sequence shown here is derived from an EMBL/GenBank/DDBJ whole genome shotgun (WGS) entry which is preliminary data.</text>
</comment>
<dbReference type="CDD" id="cd06257">
    <property type="entry name" value="DnaJ"/>
    <property type="match status" value="1"/>
</dbReference>
<accession>A0A7V5P0D9</accession>
<reference evidence="2" key="1">
    <citation type="journal article" date="2020" name="mSystems">
        <title>Genome- and Community-Level Interaction Insights into Carbon Utilization and Element Cycling Functions of Hydrothermarchaeota in Hydrothermal Sediment.</title>
        <authorList>
            <person name="Zhou Z."/>
            <person name="Liu Y."/>
            <person name="Xu W."/>
            <person name="Pan J."/>
            <person name="Luo Z.H."/>
            <person name="Li M."/>
        </authorList>
    </citation>
    <scope>NUCLEOTIDE SEQUENCE [LARGE SCALE GENOMIC DNA]</scope>
    <source>
        <strain evidence="2">HyVt-533</strain>
    </source>
</reference>
<proteinExistence type="predicted"/>
<evidence type="ECO:0000259" key="1">
    <source>
        <dbReference type="PROSITE" id="PS50076"/>
    </source>
</evidence>
<dbReference type="SUPFAM" id="SSF46565">
    <property type="entry name" value="Chaperone J-domain"/>
    <property type="match status" value="1"/>
</dbReference>
<dbReference type="Pfam" id="PF00226">
    <property type="entry name" value="DnaJ"/>
    <property type="match status" value="1"/>
</dbReference>
<sequence>MGRDRWQKIEEARVLLGLPVQTSRAEIRARYRKLAAKLHPDHAGDEEAMRRLNEAYALLMEYCEHYRIDLAPNDRGADPEEWWFLHFGEDPVWGGKKEDD</sequence>
<dbReference type="InterPro" id="IPR001623">
    <property type="entry name" value="DnaJ_domain"/>
</dbReference>
<name>A0A7V5P0D9_9BACT</name>
<dbReference type="AlphaFoldDB" id="A0A7V5P0D9"/>
<dbReference type="Gene3D" id="1.10.287.110">
    <property type="entry name" value="DnaJ domain"/>
    <property type="match status" value="1"/>
</dbReference>
<dbReference type="EMBL" id="DROK01000172">
    <property type="protein sequence ID" value="HHI97401.1"/>
    <property type="molecule type" value="Genomic_DNA"/>
</dbReference>
<dbReference type="PROSITE" id="PS50076">
    <property type="entry name" value="DNAJ_2"/>
    <property type="match status" value="1"/>
</dbReference>
<organism evidence="2">
    <name type="scientific">Thermodesulfatator atlanticus</name>
    <dbReference type="NCBI Taxonomy" id="501497"/>
    <lineage>
        <taxon>Bacteria</taxon>
        <taxon>Pseudomonadati</taxon>
        <taxon>Thermodesulfobacteriota</taxon>
        <taxon>Thermodesulfobacteria</taxon>
        <taxon>Thermodesulfobacteriales</taxon>
        <taxon>Thermodesulfatatoraceae</taxon>
        <taxon>Thermodesulfatator</taxon>
    </lineage>
</organism>
<gene>
    <name evidence="2" type="ORF">ENJ96_06075</name>
</gene>
<dbReference type="PANTHER" id="PTHR24074">
    <property type="entry name" value="CO-CHAPERONE PROTEIN DJLA"/>
    <property type="match status" value="1"/>
</dbReference>
<dbReference type="InterPro" id="IPR036869">
    <property type="entry name" value="J_dom_sf"/>
</dbReference>